<dbReference type="PROSITE" id="PS50075">
    <property type="entry name" value="CARRIER"/>
    <property type="match status" value="1"/>
</dbReference>
<gene>
    <name evidence="2" type="ORF">FrCorBMG51_24465</name>
</gene>
<dbReference type="Pfam" id="PF00550">
    <property type="entry name" value="PP-binding"/>
    <property type="match status" value="1"/>
</dbReference>
<reference evidence="2 3" key="1">
    <citation type="submission" date="2014-12" db="EMBL/GenBank/DDBJ databases">
        <title>Frankia sp. BMG5.1 draft genome.</title>
        <authorList>
            <person name="Gtari M."/>
            <person name="Ghodhbane-Gtari F."/>
            <person name="Nouioui I."/>
            <person name="Ktari A."/>
            <person name="Hezbri K."/>
            <person name="Mimouni W."/>
            <person name="Sbissi I."/>
            <person name="Ayari A."/>
            <person name="Yamanaka T."/>
            <person name="Normand P."/>
            <person name="Tisa L.S."/>
            <person name="Boudabous A."/>
        </authorList>
    </citation>
    <scope>NUCLEOTIDE SEQUENCE [LARGE SCALE GENOMIC DNA]</scope>
    <source>
        <strain evidence="2 3">BMG5.1</strain>
    </source>
</reference>
<feature type="non-terminal residue" evidence="2">
    <location>
        <position position="78"/>
    </location>
</feature>
<keyword evidence="3" id="KW-1185">Reference proteome</keyword>
<evidence type="ECO:0000313" key="3">
    <source>
        <dbReference type="Proteomes" id="UP000035425"/>
    </source>
</evidence>
<dbReference type="Gene3D" id="1.10.1200.10">
    <property type="entry name" value="ACP-like"/>
    <property type="match status" value="1"/>
</dbReference>
<sequence>MDAGLLRSALVGVVAERTGYPAEMIDTGMDLEADLGVDSIKRVQILGAVQERFPQVPSVGPELLGELRTLEHIIDFLV</sequence>
<comment type="caution">
    <text evidence="2">The sequence shown here is derived from an EMBL/GenBank/DDBJ whole genome shotgun (WGS) entry which is preliminary data.</text>
</comment>
<name>A0ABR5EYF5_9ACTN</name>
<accession>A0ABR5EYF5</accession>
<feature type="domain" description="Carrier" evidence="1">
    <location>
        <begin position="1"/>
        <end position="78"/>
    </location>
</feature>
<organism evidence="2 3">
    <name type="scientific">Protofrankia coriariae</name>
    <dbReference type="NCBI Taxonomy" id="1562887"/>
    <lineage>
        <taxon>Bacteria</taxon>
        <taxon>Bacillati</taxon>
        <taxon>Actinomycetota</taxon>
        <taxon>Actinomycetes</taxon>
        <taxon>Frankiales</taxon>
        <taxon>Frankiaceae</taxon>
        <taxon>Protofrankia</taxon>
    </lineage>
</organism>
<proteinExistence type="predicted"/>
<evidence type="ECO:0000313" key="2">
    <source>
        <dbReference type="EMBL" id="KLL09504.1"/>
    </source>
</evidence>
<dbReference type="InterPro" id="IPR036736">
    <property type="entry name" value="ACP-like_sf"/>
</dbReference>
<evidence type="ECO:0000259" key="1">
    <source>
        <dbReference type="PROSITE" id="PS50075"/>
    </source>
</evidence>
<dbReference type="SUPFAM" id="SSF47336">
    <property type="entry name" value="ACP-like"/>
    <property type="match status" value="1"/>
</dbReference>
<dbReference type="Proteomes" id="UP000035425">
    <property type="component" value="Unassembled WGS sequence"/>
</dbReference>
<protein>
    <recommendedName>
        <fullName evidence="1">Carrier domain-containing protein</fullName>
    </recommendedName>
</protein>
<dbReference type="EMBL" id="JWIO01000108">
    <property type="protein sequence ID" value="KLL09504.1"/>
    <property type="molecule type" value="Genomic_DNA"/>
</dbReference>
<dbReference type="InterPro" id="IPR009081">
    <property type="entry name" value="PP-bd_ACP"/>
</dbReference>